<name>M8DLW4_9BACL</name>
<reference evidence="1 2" key="1">
    <citation type="submission" date="2013-03" db="EMBL/GenBank/DDBJ databases">
        <title>Assembly of a new bacterial strain Brevibacillus borstelensis AK1.</title>
        <authorList>
            <person name="Rajan I."/>
            <person name="PoliReddy D."/>
            <person name="Sugumar T."/>
            <person name="Rathinam K."/>
            <person name="Alqarawi S."/>
            <person name="Khalil A.B."/>
            <person name="Sivakumar N."/>
        </authorList>
    </citation>
    <scope>NUCLEOTIDE SEQUENCE [LARGE SCALE GENOMIC DNA]</scope>
    <source>
        <strain evidence="1 2">AK1</strain>
    </source>
</reference>
<proteinExistence type="predicted"/>
<dbReference type="OrthoDB" id="2942794at2"/>
<dbReference type="EMBL" id="APBN01000001">
    <property type="protein sequence ID" value="EMT54588.1"/>
    <property type="molecule type" value="Genomic_DNA"/>
</dbReference>
<dbReference type="Proteomes" id="UP000012081">
    <property type="component" value="Unassembled WGS sequence"/>
</dbReference>
<sequence>MGLFSRFFSRHKCLVHIAVGTEAYAKAAAKLQAHGISYRTKSPNDINHLGLDTSSVMFPRTDRTTTYEIFVRPEDEHKAQKAIHSGQ</sequence>
<evidence type="ECO:0000313" key="2">
    <source>
        <dbReference type="Proteomes" id="UP000012081"/>
    </source>
</evidence>
<dbReference type="PATRIC" id="fig|1300222.3.peg.689"/>
<organism evidence="1 2">
    <name type="scientific">Brevibacillus borstelensis AK1</name>
    <dbReference type="NCBI Taxonomy" id="1300222"/>
    <lineage>
        <taxon>Bacteria</taxon>
        <taxon>Bacillati</taxon>
        <taxon>Bacillota</taxon>
        <taxon>Bacilli</taxon>
        <taxon>Bacillales</taxon>
        <taxon>Paenibacillaceae</taxon>
        <taxon>Brevibacillus</taxon>
    </lineage>
</organism>
<comment type="caution">
    <text evidence="1">The sequence shown here is derived from an EMBL/GenBank/DDBJ whole genome shotgun (WGS) entry which is preliminary data.</text>
</comment>
<evidence type="ECO:0000313" key="1">
    <source>
        <dbReference type="EMBL" id="EMT54588.1"/>
    </source>
</evidence>
<dbReference type="STRING" id="1300222.I532_03250"/>
<keyword evidence="2" id="KW-1185">Reference proteome</keyword>
<dbReference type="RefSeq" id="WP_003386367.1">
    <property type="nucleotide sequence ID" value="NZ_APBN01000001.1"/>
</dbReference>
<dbReference type="AlphaFoldDB" id="M8DLW4"/>
<evidence type="ECO:0008006" key="3">
    <source>
        <dbReference type="Google" id="ProtNLM"/>
    </source>
</evidence>
<accession>M8DLW4</accession>
<protein>
    <recommendedName>
        <fullName evidence="3">DUF2007 domain-containing protein</fullName>
    </recommendedName>
</protein>
<gene>
    <name evidence="1" type="ORF">I532_03250</name>
</gene>